<keyword evidence="1" id="KW-0418">Kinase</keyword>
<organism evidence="1 2">
    <name type="scientific">Entomophthora muscae</name>
    <dbReference type="NCBI Taxonomy" id="34485"/>
    <lineage>
        <taxon>Eukaryota</taxon>
        <taxon>Fungi</taxon>
        <taxon>Fungi incertae sedis</taxon>
        <taxon>Zoopagomycota</taxon>
        <taxon>Entomophthoromycotina</taxon>
        <taxon>Entomophthoromycetes</taxon>
        <taxon>Entomophthorales</taxon>
        <taxon>Entomophthoraceae</taxon>
        <taxon>Entomophthora</taxon>
    </lineage>
</organism>
<dbReference type="EC" id="2.7.11.21" evidence="1"/>
<evidence type="ECO:0000313" key="1">
    <source>
        <dbReference type="EMBL" id="KAJ9060034.1"/>
    </source>
</evidence>
<dbReference type="EMBL" id="QTSX02005276">
    <property type="protein sequence ID" value="KAJ9060034.1"/>
    <property type="molecule type" value="Genomic_DNA"/>
</dbReference>
<keyword evidence="1" id="KW-0808">Transferase</keyword>
<protein>
    <submittedName>
        <fullName evidence="1">Serine/threonine-protein kinase plk1</fullName>
        <ecNumber evidence="1">2.7.11.21</ecNumber>
    </submittedName>
</protein>
<dbReference type="Proteomes" id="UP001165960">
    <property type="component" value="Unassembled WGS sequence"/>
</dbReference>
<accession>A0ACC2SCG6</accession>
<proteinExistence type="predicted"/>
<comment type="caution">
    <text evidence="1">The sequence shown here is derived from an EMBL/GenBank/DDBJ whole genome shotgun (WGS) entry which is preliminary data.</text>
</comment>
<sequence length="640" mass="71108">MDNGSPNTPPPTTAKNQDLSTWPELPSILIDPISGSRFKVGKLLGKGGFAKCYQCTELSTGQMYCCKAIYDLKGASPAHQLQFESEKKILQKLDHPNIIGFKMHFATSEFSCLILELCAHGTLLSLLKQRKFLVEYEARVLIKNFIMALIYLREQGILHRDLKLANLLLADGPSGGLVLKLGDFGLAVQIKARSDERRWTMCGTPNFIAPEVVKSSSSEGYGHASDVWSLGIVLYTMLIGSMPFTSTDREALFDKIQTCEYRFPLNRPISFKAKALVCDILKKEPESRPTLEEILQHKFFIPSPNTLPLISLSRRPSEQERIPPSRQPLTVVSNIDNRVLKASRSSPLPTTGIKRKRIPFDELKPNARPLKSSKLAAALEASADTNTEAHAEPALKSDAPPSKEEPSDFSKNLETTPLKPWLADFAAAIESELTSNKDSPDTTPSCQDKTVNYVVRWLKSEKLPGVGFGMKDGSVTILFRDSSIMAYRPDLPQYEYRKENNPVPQHLEPQDLPLDLQPKAKSLSRFRAYMAACVAPATKKPSDAPLVVVTRFGNTRQAVLYTLSSQVFQVDFKSDHVKVILSDKGKCLTLVLPNRPPCSYSLGSGKLRQDPPPGLKETPDRLLYILKLIRQILNSTTSSN</sequence>
<keyword evidence="2" id="KW-1185">Reference proteome</keyword>
<reference evidence="1" key="1">
    <citation type="submission" date="2022-04" db="EMBL/GenBank/DDBJ databases">
        <title>Genome of the entomopathogenic fungus Entomophthora muscae.</title>
        <authorList>
            <person name="Elya C."/>
            <person name="Lovett B.R."/>
            <person name="Lee E."/>
            <person name="Macias A.M."/>
            <person name="Hajek A.E."/>
            <person name="De Bivort B.L."/>
            <person name="Kasson M.T."/>
            <person name="De Fine Licht H.H."/>
            <person name="Stajich J.E."/>
        </authorList>
    </citation>
    <scope>NUCLEOTIDE SEQUENCE</scope>
    <source>
        <strain evidence="1">Berkeley</strain>
    </source>
</reference>
<evidence type="ECO:0000313" key="2">
    <source>
        <dbReference type="Proteomes" id="UP001165960"/>
    </source>
</evidence>
<gene>
    <name evidence="1" type="primary">PLK1_14</name>
    <name evidence="1" type="ORF">DSO57_1035192</name>
</gene>
<name>A0ACC2SCG6_9FUNG</name>